<sequence>MLQAVVPDPVEGPLYVQEDGKSVLLQIGMSGGVRVKLKDGVDGGAFRPESELLRWEETCYSAWLHQMITHLKQQENMQDCTLNDVIQMLRYANGNLELEVTNFRPRGDSENLSRLESSDIYRYSGYRVSDYCVPTNSE</sequence>
<gene>
    <name evidence="1" type="ORF">GEV33_004159</name>
</gene>
<evidence type="ECO:0000313" key="1">
    <source>
        <dbReference type="EMBL" id="KAH0818632.1"/>
    </source>
</evidence>
<comment type="caution">
    <text evidence="1">The sequence shown here is derived from an EMBL/GenBank/DDBJ whole genome shotgun (WGS) entry which is preliminary data.</text>
</comment>
<name>A0A8J6LGF3_TENMO</name>
<organism evidence="1 2">
    <name type="scientific">Tenebrio molitor</name>
    <name type="common">Yellow mealworm beetle</name>
    <dbReference type="NCBI Taxonomy" id="7067"/>
    <lineage>
        <taxon>Eukaryota</taxon>
        <taxon>Metazoa</taxon>
        <taxon>Ecdysozoa</taxon>
        <taxon>Arthropoda</taxon>
        <taxon>Hexapoda</taxon>
        <taxon>Insecta</taxon>
        <taxon>Pterygota</taxon>
        <taxon>Neoptera</taxon>
        <taxon>Endopterygota</taxon>
        <taxon>Coleoptera</taxon>
        <taxon>Polyphaga</taxon>
        <taxon>Cucujiformia</taxon>
        <taxon>Tenebrionidae</taxon>
        <taxon>Tenebrio</taxon>
    </lineage>
</organism>
<evidence type="ECO:0000313" key="2">
    <source>
        <dbReference type="Proteomes" id="UP000719412"/>
    </source>
</evidence>
<keyword evidence="2" id="KW-1185">Reference proteome</keyword>
<dbReference type="EMBL" id="JABDTM020017022">
    <property type="protein sequence ID" value="KAH0818632.1"/>
    <property type="molecule type" value="Genomic_DNA"/>
</dbReference>
<dbReference type="Proteomes" id="UP000719412">
    <property type="component" value="Unassembled WGS sequence"/>
</dbReference>
<reference evidence="1" key="2">
    <citation type="submission" date="2021-08" db="EMBL/GenBank/DDBJ databases">
        <authorList>
            <person name="Eriksson T."/>
        </authorList>
    </citation>
    <scope>NUCLEOTIDE SEQUENCE</scope>
    <source>
        <strain evidence="1">Stoneville</strain>
        <tissue evidence="1">Whole head</tissue>
    </source>
</reference>
<reference evidence="1" key="1">
    <citation type="journal article" date="2020" name="J Insects Food Feed">
        <title>The yellow mealworm (Tenebrio molitor) genome: a resource for the emerging insects as food and feed industry.</title>
        <authorList>
            <person name="Eriksson T."/>
            <person name="Andere A."/>
            <person name="Kelstrup H."/>
            <person name="Emery V."/>
            <person name="Picard C."/>
        </authorList>
    </citation>
    <scope>NUCLEOTIDE SEQUENCE</scope>
    <source>
        <strain evidence="1">Stoneville</strain>
        <tissue evidence="1">Whole head</tissue>
    </source>
</reference>
<protein>
    <submittedName>
        <fullName evidence="1">Uncharacterized protein</fullName>
    </submittedName>
</protein>
<dbReference type="AlphaFoldDB" id="A0A8J6LGF3"/>
<accession>A0A8J6LGF3</accession>
<proteinExistence type="predicted"/>